<dbReference type="Proteomes" id="UP000015354">
    <property type="component" value="Unassembled WGS sequence"/>
</dbReference>
<evidence type="ECO:0000313" key="3">
    <source>
        <dbReference type="Proteomes" id="UP000015354"/>
    </source>
</evidence>
<feature type="transmembrane region" description="Helical" evidence="1">
    <location>
        <begin position="20"/>
        <end position="41"/>
    </location>
</feature>
<accession>S9UKN1</accession>
<keyword evidence="3" id="KW-1185">Reference proteome</keyword>
<evidence type="ECO:0000313" key="2">
    <source>
        <dbReference type="EMBL" id="EPY15211.1"/>
    </source>
</evidence>
<name>S9UKN1_9TRYP</name>
<sequence length="91" mass="9540">MFNISDLTASQRSGQIGVTMHLIVAIAIFCFSGALGALGPLTSYKHWTLSTFICLLCGIGVGISILIIYCMGGVYSPDGKLLLGGRNSNTV</sequence>
<evidence type="ECO:0000256" key="1">
    <source>
        <dbReference type="SAM" id="Phobius"/>
    </source>
</evidence>
<dbReference type="EMBL" id="ATMH01012404">
    <property type="protein sequence ID" value="EPY15211.1"/>
    <property type="molecule type" value="Genomic_DNA"/>
</dbReference>
<gene>
    <name evidence="2" type="ORF">STCU_12245</name>
</gene>
<proteinExistence type="predicted"/>
<dbReference type="AlphaFoldDB" id="S9UKN1"/>
<keyword evidence="1" id="KW-1133">Transmembrane helix</keyword>
<feature type="transmembrane region" description="Helical" evidence="1">
    <location>
        <begin position="53"/>
        <end position="75"/>
    </location>
</feature>
<keyword evidence="1" id="KW-0812">Transmembrane</keyword>
<organism evidence="2 3">
    <name type="scientific">Strigomonas culicis</name>
    <dbReference type="NCBI Taxonomy" id="28005"/>
    <lineage>
        <taxon>Eukaryota</taxon>
        <taxon>Discoba</taxon>
        <taxon>Euglenozoa</taxon>
        <taxon>Kinetoplastea</taxon>
        <taxon>Metakinetoplastina</taxon>
        <taxon>Trypanosomatida</taxon>
        <taxon>Trypanosomatidae</taxon>
        <taxon>Strigomonadinae</taxon>
        <taxon>Strigomonas</taxon>
    </lineage>
</organism>
<protein>
    <submittedName>
        <fullName evidence="2">Uncharacterized protein</fullName>
    </submittedName>
</protein>
<comment type="caution">
    <text evidence="2">The sequence shown here is derived from an EMBL/GenBank/DDBJ whole genome shotgun (WGS) entry which is preliminary data.</text>
</comment>
<keyword evidence="1" id="KW-0472">Membrane</keyword>
<reference evidence="2 3" key="1">
    <citation type="journal article" date="2013" name="PLoS ONE">
        <title>Predicting the Proteins of Angomonas deanei, Strigomonas culicis and Their Respective Endosymbionts Reveals New Aspects of the Trypanosomatidae Family.</title>
        <authorList>
            <person name="Motta M.C."/>
            <person name="Martins A.C."/>
            <person name="de Souza S.S."/>
            <person name="Catta-Preta C.M."/>
            <person name="Silva R."/>
            <person name="Klein C.C."/>
            <person name="de Almeida L.G."/>
            <person name="de Lima Cunha O."/>
            <person name="Ciapina L.P."/>
            <person name="Brocchi M."/>
            <person name="Colabardini A.C."/>
            <person name="de Araujo Lima B."/>
            <person name="Machado C.R."/>
            <person name="de Almeida Soares C.M."/>
            <person name="Probst C.M."/>
            <person name="de Menezes C.B."/>
            <person name="Thompson C.E."/>
            <person name="Bartholomeu D.C."/>
            <person name="Gradia D.F."/>
            <person name="Pavoni D.P."/>
            <person name="Grisard E.C."/>
            <person name="Fantinatti-Garboggini F."/>
            <person name="Marchini F.K."/>
            <person name="Rodrigues-Luiz G.F."/>
            <person name="Wagner G."/>
            <person name="Goldman G.H."/>
            <person name="Fietto J.L."/>
            <person name="Elias M.C."/>
            <person name="Goldman M.H."/>
            <person name="Sagot M.F."/>
            <person name="Pereira M."/>
            <person name="Stoco P.H."/>
            <person name="de Mendonca-Neto R.P."/>
            <person name="Teixeira S.M."/>
            <person name="Maciel T.E."/>
            <person name="de Oliveira Mendes T.A."/>
            <person name="Urmenyi T.P."/>
            <person name="de Souza W."/>
            <person name="Schenkman S."/>
            <person name="de Vasconcelos A.T."/>
        </authorList>
    </citation>
    <scope>NUCLEOTIDE SEQUENCE [LARGE SCALE GENOMIC DNA]</scope>
</reference>